<dbReference type="EMBL" id="JACHDY010000001">
    <property type="protein sequence ID" value="MBB5315579.1"/>
    <property type="molecule type" value="Genomic_DNA"/>
</dbReference>
<dbReference type="SUPFAM" id="SSF53756">
    <property type="entry name" value="UDP-Glycosyltransferase/glycogen phosphorylase"/>
    <property type="match status" value="1"/>
</dbReference>
<evidence type="ECO:0000313" key="4">
    <source>
        <dbReference type="EMBL" id="MBB5315579.1"/>
    </source>
</evidence>
<evidence type="ECO:0000259" key="3">
    <source>
        <dbReference type="Pfam" id="PF13439"/>
    </source>
</evidence>
<dbReference type="AlphaFoldDB" id="A0A7W8IEA8"/>
<dbReference type="Proteomes" id="UP000568106">
    <property type="component" value="Unassembled WGS sequence"/>
</dbReference>
<dbReference type="Pfam" id="PF00534">
    <property type="entry name" value="Glycos_transf_1"/>
    <property type="match status" value="1"/>
</dbReference>
<comment type="caution">
    <text evidence="4">The sequence shown here is derived from an EMBL/GenBank/DDBJ whole genome shotgun (WGS) entry which is preliminary data.</text>
</comment>
<dbReference type="GO" id="GO:0016757">
    <property type="term" value="F:glycosyltransferase activity"/>
    <property type="evidence" value="ECO:0007669"/>
    <property type="project" value="InterPro"/>
</dbReference>
<protein>
    <submittedName>
        <fullName evidence="4">Glycosyltransferase involved in cell wall biosynthesis</fullName>
    </submittedName>
</protein>
<evidence type="ECO:0000259" key="2">
    <source>
        <dbReference type="Pfam" id="PF00534"/>
    </source>
</evidence>
<keyword evidence="5" id="KW-1185">Reference proteome</keyword>
<dbReference type="Gene3D" id="3.40.50.2000">
    <property type="entry name" value="Glycogen Phosphorylase B"/>
    <property type="match status" value="2"/>
</dbReference>
<dbReference type="GO" id="GO:0009103">
    <property type="term" value="P:lipopolysaccharide biosynthetic process"/>
    <property type="evidence" value="ECO:0007669"/>
    <property type="project" value="TreeGrafter"/>
</dbReference>
<keyword evidence="1" id="KW-0808">Transferase</keyword>
<reference evidence="4" key="1">
    <citation type="submission" date="2020-08" db="EMBL/GenBank/DDBJ databases">
        <title>Genomic Encyclopedia of Type Strains, Phase IV (KMG-V): Genome sequencing to study the core and pangenomes of soil and plant-associated prokaryotes.</title>
        <authorList>
            <person name="Whitman W."/>
        </authorList>
    </citation>
    <scope>NUCLEOTIDE SEQUENCE [LARGE SCALE GENOMIC DNA]</scope>
    <source>
        <strain evidence="4">M8UP27</strain>
    </source>
</reference>
<sequence>MKILVVAASYSANISGLQRHAFNMVRCLLLNPDITAVHLVLAPWQRKMAVSAGLGSDQRLAIHFEEMDRGTVARNLWYYRKLPQLVSRLKPDLVHLTYPMPVDAEAIGCPTVLTLHDLYPYEIPRNFGLHKVLFNRVILQHCLNSVDAIACVSETTMNRLKQYASSKTYQKATRLYNCVEPEPFCATQSPLPGWRGEPFLLSVAQHRRNKNIPLLIRAFDRLLQQKQIQPSTKLVVIGIKGPETHLIETLVSRRGLHKSVIFLEGLEEMELQWCYSRSEAVVLPSVTEGFGLPVVEALLAGCRVVCSDIPAFREVGDRHCEFIELREDAEETLARGIRATLDNPAKEPVSLPHLSAEVLANEYARLYRGLIPAASIAKSMTRNSSIQLAAPERQSL</sequence>
<dbReference type="PANTHER" id="PTHR46401">
    <property type="entry name" value="GLYCOSYLTRANSFERASE WBBK-RELATED"/>
    <property type="match status" value="1"/>
</dbReference>
<name>A0A7W8IEA8_9BACT</name>
<evidence type="ECO:0000256" key="1">
    <source>
        <dbReference type="ARBA" id="ARBA00022679"/>
    </source>
</evidence>
<organism evidence="4 5">
    <name type="scientific">Tunturiibacter empetritectus</name>
    <dbReference type="NCBI Taxonomy" id="3069691"/>
    <lineage>
        <taxon>Bacteria</taxon>
        <taxon>Pseudomonadati</taxon>
        <taxon>Acidobacteriota</taxon>
        <taxon>Terriglobia</taxon>
        <taxon>Terriglobales</taxon>
        <taxon>Acidobacteriaceae</taxon>
        <taxon>Tunturiibacter</taxon>
    </lineage>
</organism>
<dbReference type="PANTHER" id="PTHR46401:SF2">
    <property type="entry name" value="GLYCOSYLTRANSFERASE WBBK-RELATED"/>
    <property type="match status" value="1"/>
</dbReference>
<dbReference type="InterPro" id="IPR028098">
    <property type="entry name" value="Glyco_trans_4-like_N"/>
</dbReference>
<dbReference type="CDD" id="cd03809">
    <property type="entry name" value="GT4_MtfB-like"/>
    <property type="match status" value="1"/>
</dbReference>
<dbReference type="Pfam" id="PF13439">
    <property type="entry name" value="Glyco_transf_4"/>
    <property type="match status" value="1"/>
</dbReference>
<evidence type="ECO:0000313" key="5">
    <source>
        <dbReference type="Proteomes" id="UP000568106"/>
    </source>
</evidence>
<gene>
    <name evidence="4" type="ORF">HDF09_000229</name>
</gene>
<proteinExistence type="predicted"/>
<feature type="domain" description="Glycosyl transferase family 1" evidence="2">
    <location>
        <begin position="196"/>
        <end position="345"/>
    </location>
</feature>
<accession>A0A7W8IEA8</accession>
<dbReference type="InterPro" id="IPR001296">
    <property type="entry name" value="Glyco_trans_1"/>
</dbReference>
<feature type="domain" description="Glycosyltransferase subfamily 4-like N-terminal" evidence="3">
    <location>
        <begin position="16"/>
        <end position="182"/>
    </location>
</feature>